<protein>
    <recommendedName>
        <fullName evidence="5">Glycosyl transferase group 1</fullName>
    </recommendedName>
</protein>
<keyword evidence="4" id="KW-1185">Reference proteome</keyword>
<evidence type="ECO:0000313" key="3">
    <source>
        <dbReference type="EMBL" id="GGL09622.1"/>
    </source>
</evidence>
<dbReference type="PANTHER" id="PTHR12526">
    <property type="entry name" value="GLYCOSYLTRANSFERASE"/>
    <property type="match status" value="1"/>
</dbReference>
<evidence type="ECO:0000313" key="4">
    <source>
        <dbReference type="Proteomes" id="UP000604341"/>
    </source>
</evidence>
<dbReference type="Pfam" id="PF00534">
    <property type="entry name" value="Glycos_transf_1"/>
    <property type="match status" value="2"/>
</dbReference>
<gene>
    <name evidence="3" type="ORF">GCM10010844_30390</name>
</gene>
<evidence type="ECO:0008006" key="5">
    <source>
        <dbReference type="Google" id="ProtNLM"/>
    </source>
</evidence>
<evidence type="ECO:0000259" key="2">
    <source>
        <dbReference type="Pfam" id="PF13439"/>
    </source>
</evidence>
<dbReference type="Proteomes" id="UP000604341">
    <property type="component" value="Unassembled WGS sequence"/>
</dbReference>
<evidence type="ECO:0000259" key="1">
    <source>
        <dbReference type="Pfam" id="PF00534"/>
    </source>
</evidence>
<comment type="caution">
    <text evidence="3">The sequence shown here is derived from an EMBL/GenBank/DDBJ whole genome shotgun (WGS) entry which is preliminary data.</text>
</comment>
<dbReference type="RefSeq" id="WP_229784740.1">
    <property type="nucleotide sequence ID" value="NZ_BMPE01000010.1"/>
</dbReference>
<dbReference type="InterPro" id="IPR001296">
    <property type="entry name" value="Glyco_trans_1"/>
</dbReference>
<sequence length="741" mass="79549">MKGGRTALFLPGLHGGGAERVMVQLAASLAARGQAVDLVVASAVGPYLKDVPPQVRLVDLRAGRVVLSLPRLVAYLRRTRPRVLLSTLEHANVAAVLAGRMTGVPVVLREANVLHRSAAGLRARLLPALMRAAYPRAQHVVAVSGSVAQSLRTLGVPPGQVSVIDNPVITAQFPALLAAPLDDPWFQPGSPPVVLGAGRLELQKDFATLIRAFAQVRAARPARLIILGEGQDRGPLEALIHELGVQDDVRLPGFRADILAFMARAHTFALTSQFEGLPGTLIQALAAGCAAVATDAPGGSREVLQGGSHGHLVPVGDVSALASALHATLDRPRPGPPGGGALDRYREEVSAEQYVRVLDRAAAGNPPGCAERHLALLVTSLSYGGAQTQVVELARRFRARGWRVTLLSMLPPEAFEEDLRRSGIEVVSLNMRRGVPSVRAWWQLVRWLRRERPSTLHSHMVHANLLARLARRPGRVGQLICTAHNIIEGGRTRELAYRLTDPWCDLTTNVSRAATQRYVQVGAVPAGQILYVPNGVDPATFRPDPRRRHETRAALKLGGAFTWLAVGRFEDAKDYPNLLRAFAQVQAGAPGAQLLLVGDGPTRPAAQAQVRDLGLNAHVQFLGLRGDVPALMNAADGYVLSSRWEGLPMVLLEALASGLPIVTTDVGGTRELVRPGGGLLVPPMDSGALARAMLHLMTLPAEQRARWSEQGLHLMQEEYAIDEVVRTWEGLYESRAGGHHA</sequence>
<dbReference type="EMBL" id="BMPE01000010">
    <property type="protein sequence ID" value="GGL09622.1"/>
    <property type="molecule type" value="Genomic_DNA"/>
</dbReference>
<dbReference type="Pfam" id="PF13439">
    <property type="entry name" value="Glyco_transf_4"/>
    <property type="match status" value="2"/>
</dbReference>
<feature type="domain" description="Glycosyltransferase subfamily 4-like N-terminal" evidence="2">
    <location>
        <begin position="383"/>
        <end position="539"/>
    </location>
</feature>
<proteinExistence type="predicted"/>
<feature type="domain" description="Glycosyl transferase family 1" evidence="1">
    <location>
        <begin position="188"/>
        <end position="330"/>
    </location>
</feature>
<dbReference type="Gene3D" id="3.40.50.2000">
    <property type="entry name" value="Glycogen Phosphorylase B"/>
    <property type="match status" value="4"/>
</dbReference>
<dbReference type="InterPro" id="IPR028098">
    <property type="entry name" value="Glyco_trans_4-like_N"/>
</dbReference>
<dbReference type="SUPFAM" id="SSF53756">
    <property type="entry name" value="UDP-Glycosyltransferase/glycogen phosphorylase"/>
    <property type="match status" value="2"/>
</dbReference>
<organism evidence="3 4">
    <name type="scientific">Deinococcus radiotolerans</name>
    <dbReference type="NCBI Taxonomy" id="1309407"/>
    <lineage>
        <taxon>Bacteria</taxon>
        <taxon>Thermotogati</taxon>
        <taxon>Deinococcota</taxon>
        <taxon>Deinococci</taxon>
        <taxon>Deinococcales</taxon>
        <taxon>Deinococcaceae</taxon>
        <taxon>Deinococcus</taxon>
    </lineage>
</organism>
<feature type="domain" description="Glycosyltransferase subfamily 4-like N-terminal" evidence="2">
    <location>
        <begin position="16"/>
        <end position="171"/>
    </location>
</feature>
<name>A0ABQ2FM59_9DEIO</name>
<reference evidence="4" key="1">
    <citation type="journal article" date="2019" name="Int. J. Syst. Evol. Microbiol.">
        <title>The Global Catalogue of Microorganisms (GCM) 10K type strain sequencing project: providing services to taxonomists for standard genome sequencing and annotation.</title>
        <authorList>
            <consortium name="The Broad Institute Genomics Platform"/>
            <consortium name="The Broad Institute Genome Sequencing Center for Infectious Disease"/>
            <person name="Wu L."/>
            <person name="Ma J."/>
        </authorList>
    </citation>
    <scope>NUCLEOTIDE SEQUENCE [LARGE SCALE GENOMIC DNA]</scope>
    <source>
        <strain evidence="4">JCM 19173</strain>
    </source>
</reference>
<dbReference type="CDD" id="cd03811">
    <property type="entry name" value="GT4_GT28_WabH-like"/>
    <property type="match status" value="1"/>
</dbReference>
<accession>A0ABQ2FM59</accession>
<feature type="domain" description="Glycosyl transferase family 1" evidence="1">
    <location>
        <begin position="558"/>
        <end position="711"/>
    </location>
</feature>